<dbReference type="EMBL" id="CAJVRL010000039">
    <property type="protein sequence ID" value="CAG8951119.1"/>
    <property type="molecule type" value="Genomic_DNA"/>
</dbReference>
<evidence type="ECO:0000256" key="2">
    <source>
        <dbReference type="SAM" id="MobiDB-lite"/>
    </source>
</evidence>
<dbReference type="CDD" id="cd14688">
    <property type="entry name" value="bZIP_YAP"/>
    <property type="match status" value="1"/>
</dbReference>
<dbReference type="Pfam" id="PF11905">
    <property type="entry name" value="DUF3425"/>
    <property type="match status" value="1"/>
</dbReference>
<feature type="compositionally biased region" description="Polar residues" evidence="2">
    <location>
        <begin position="376"/>
        <end position="385"/>
    </location>
</feature>
<evidence type="ECO:0008006" key="5">
    <source>
        <dbReference type="Google" id="ProtNLM"/>
    </source>
</evidence>
<feature type="compositionally biased region" description="Low complexity" evidence="2">
    <location>
        <begin position="300"/>
        <end position="319"/>
    </location>
</feature>
<dbReference type="OrthoDB" id="2985014at2759"/>
<dbReference type="AlphaFoldDB" id="A0A9N9KNP8"/>
<feature type="region of interest" description="Disordered" evidence="2">
    <location>
        <begin position="297"/>
        <end position="413"/>
    </location>
</feature>
<keyword evidence="4" id="KW-1185">Reference proteome</keyword>
<comment type="caution">
    <text evidence="3">The sequence shown here is derived from an EMBL/GenBank/DDBJ whole genome shotgun (WGS) entry which is preliminary data.</text>
</comment>
<feature type="compositionally biased region" description="Low complexity" evidence="2">
    <location>
        <begin position="386"/>
        <end position="402"/>
    </location>
</feature>
<dbReference type="InterPro" id="IPR021833">
    <property type="entry name" value="DUF3425"/>
</dbReference>
<dbReference type="PANTHER" id="PTHR37012:SF2">
    <property type="entry name" value="BZIP DOMAIN-CONTAINING PROTEIN-RELATED"/>
    <property type="match status" value="1"/>
</dbReference>
<organism evidence="3 4">
    <name type="scientific">Hymenoscyphus fraxineus</name>
    <dbReference type="NCBI Taxonomy" id="746836"/>
    <lineage>
        <taxon>Eukaryota</taxon>
        <taxon>Fungi</taxon>
        <taxon>Dikarya</taxon>
        <taxon>Ascomycota</taxon>
        <taxon>Pezizomycotina</taxon>
        <taxon>Leotiomycetes</taxon>
        <taxon>Helotiales</taxon>
        <taxon>Helotiaceae</taxon>
        <taxon>Hymenoscyphus</taxon>
    </lineage>
</organism>
<feature type="coiled-coil region" evidence="1">
    <location>
        <begin position="92"/>
        <end position="153"/>
    </location>
</feature>
<accession>A0A9N9KNP8</accession>
<dbReference type="PANTHER" id="PTHR37012">
    <property type="entry name" value="B-ZIP TRANSCRIPTION FACTOR (EUROFUNG)-RELATED"/>
    <property type="match status" value="1"/>
</dbReference>
<evidence type="ECO:0000313" key="3">
    <source>
        <dbReference type="EMBL" id="CAG8951119.1"/>
    </source>
</evidence>
<keyword evidence="1" id="KW-0175">Coiled coil</keyword>
<gene>
    <name evidence="3" type="ORF">HYFRA_00006517</name>
</gene>
<reference evidence="3" key="1">
    <citation type="submission" date="2021-07" db="EMBL/GenBank/DDBJ databases">
        <authorList>
            <person name="Durling M."/>
        </authorList>
    </citation>
    <scope>NUCLEOTIDE SEQUENCE</scope>
</reference>
<feature type="region of interest" description="Disordered" evidence="2">
    <location>
        <begin position="43"/>
        <end position="76"/>
    </location>
</feature>
<protein>
    <recommendedName>
        <fullName evidence="5">BZIP transcription factor</fullName>
    </recommendedName>
</protein>
<evidence type="ECO:0000313" key="4">
    <source>
        <dbReference type="Proteomes" id="UP000696280"/>
    </source>
</evidence>
<evidence type="ECO:0000256" key="1">
    <source>
        <dbReference type="SAM" id="Coils"/>
    </source>
</evidence>
<name>A0A9N9KNP8_9HELO</name>
<proteinExistence type="predicted"/>
<dbReference type="Proteomes" id="UP000696280">
    <property type="component" value="Unassembled WGS sequence"/>
</dbReference>
<sequence>MTCTNQFPPHITTYQRGEPIGVCAWSMSNDKIKLEYARGADEGKFEATEGAGDSSNSNSSKTEPRRRASRAGTRSVATLTEAQLARKRANDREAQRSIRQRTKDRIERLEQRIKDLTEGQNDERSFEEIQRRNEELEEELRLMREAIPQYDENSPYPNRSLRPDHLGIQMPPRPLYQVPWKMPNVSPGATALSTSYPTPGLNSVFSGSNYSLSNAGSPLSEMGSGSDYFGSFDVEPPPMSASSAGRSRPVIARSVSYPDPGQEQQAWSPGPFGFMGIDENLAGSNCVMSNNQNARARAMSTIPSSRPASASASSITPRPFMNSDHTHQHGSLSSSPVLSALKPSSMVNGPHAGHQIPLSLSPVSNSPQSIVKGLQIPQQSPTNNHPSSNLSSKSSSPQSSTLPQPPNSFLNQPSLHPWELPLNLLPPTGPVDAILIGLLQRQRRLALEGVTGDELIGPPVPSVQALLHPTRSNEVHPVSSVISNLLQRTTLRGVPEKVAVLFLIYRITQWQISPSQETYNNLPDWFLPRSSQLVTPHPMWASQIIFGKLKDIVIHNQEVYATEEFQHIYSANVNVNWPYREQDVMTYVGDESRVADTFVEHICQFANWSLDEAFFRRYPELRGCCKVTGSMDTSS</sequence>